<dbReference type="Pfam" id="PF13489">
    <property type="entry name" value="Methyltransf_23"/>
    <property type="match status" value="1"/>
</dbReference>
<gene>
    <name evidence="2" type="ORF">M430DRAFT_27754</name>
</gene>
<dbReference type="Proteomes" id="UP000241818">
    <property type="component" value="Unassembled WGS sequence"/>
</dbReference>
<reference evidence="2 3" key="1">
    <citation type="journal article" date="2018" name="New Phytol.">
        <title>Comparative genomics and transcriptomics depict ericoid mycorrhizal fungi as versatile saprotrophs and plant mutualists.</title>
        <authorList>
            <person name="Martino E."/>
            <person name="Morin E."/>
            <person name="Grelet G.A."/>
            <person name="Kuo A."/>
            <person name="Kohler A."/>
            <person name="Daghino S."/>
            <person name="Barry K.W."/>
            <person name="Cichocki N."/>
            <person name="Clum A."/>
            <person name="Dockter R.B."/>
            <person name="Hainaut M."/>
            <person name="Kuo R.C."/>
            <person name="LaButti K."/>
            <person name="Lindahl B.D."/>
            <person name="Lindquist E.A."/>
            <person name="Lipzen A."/>
            <person name="Khouja H.R."/>
            <person name="Magnuson J."/>
            <person name="Murat C."/>
            <person name="Ohm R.A."/>
            <person name="Singer S.W."/>
            <person name="Spatafora J.W."/>
            <person name="Wang M."/>
            <person name="Veneault-Fourrey C."/>
            <person name="Henrissat B."/>
            <person name="Grigoriev I.V."/>
            <person name="Martin F.M."/>
            <person name="Perotto S."/>
        </authorList>
    </citation>
    <scope>NUCLEOTIDE SEQUENCE [LARGE SCALE GENOMIC DNA]</scope>
    <source>
        <strain evidence="2 3">ATCC 22711</strain>
    </source>
</reference>
<dbReference type="Gene3D" id="3.40.50.150">
    <property type="entry name" value="Vaccinia Virus protein VP39"/>
    <property type="match status" value="1"/>
</dbReference>
<evidence type="ECO:0000313" key="3">
    <source>
        <dbReference type="Proteomes" id="UP000241818"/>
    </source>
</evidence>
<protein>
    <recommendedName>
        <fullName evidence="4">Methyltransferase domain-containing protein</fullName>
    </recommendedName>
</protein>
<dbReference type="RefSeq" id="XP_024720634.1">
    <property type="nucleotide sequence ID" value="XM_024865710.1"/>
</dbReference>
<organism evidence="2 3">
    <name type="scientific">Amorphotheca resinae ATCC 22711</name>
    <dbReference type="NCBI Taxonomy" id="857342"/>
    <lineage>
        <taxon>Eukaryota</taxon>
        <taxon>Fungi</taxon>
        <taxon>Dikarya</taxon>
        <taxon>Ascomycota</taxon>
        <taxon>Pezizomycotina</taxon>
        <taxon>Leotiomycetes</taxon>
        <taxon>Helotiales</taxon>
        <taxon>Amorphothecaceae</taxon>
        <taxon>Amorphotheca</taxon>
    </lineage>
</organism>
<dbReference type="SUPFAM" id="SSF53335">
    <property type="entry name" value="S-adenosyl-L-methionine-dependent methyltransferases"/>
    <property type="match status" value="1"/>
</dbReference>
<dbReference type="PANTHER" id="PTHR43591:SF24">
    <property type="entry name" value="2-METHOXY-6-POLYPRENYL-1,4-BENZOQUINOL METHYLASE, MITOCHONDRIAL"/>
    <property type="match status" value="1"/>
</dbReference>
<keyword evidence="3" id="KW-1185">Reference proteome</keyword>
<dbReference type="PANTHER" id="PTHR43591">
    <property type="entry name" value="METHYLTRANSFERASE"/>
    <property type="match status" value="1"/>
</dbReference>
<evidence type="ECO:0008006" key="4">
    <source>
        <dbReference type="Google" id="ProtNLM"/>
    </source>
</evidence>
<dbReference type="GeneID" id="36573791"/>
<feature type="region of interest" description="Disordered" evidence="1">
    <location>
        <begin position="1"/>
        <end position="22"/>
    </location>
</feature>
<dbReference type="InterPro" id="IPR029063">
    <property type="entry name" value="SAM-dependent_MTases_sf"/>
</dbReference>
<proteinExistence type="predicted"/>
<dbReference type="EMBL" id="KZ679011">
    <property type="protein sequence ID" value="PSS18282.1"/>
    <property type="molecule type" value="Genomic_DNA"/>
</dbReference>
<name>A0A2T3B144_AMORE</name>
<dbReference type="AlphaFoldDB" id="A0A2T3B144"/>
<dbReference type="GO" id="GO:0008168">
    <property type="term" value="F:methyltransferase activity"/>
    <property type="evidence" value="ECO:0007669"/>
    <property type="project" value="TreeGrafter"/>
</dbReference>
<sequence>MIEGKSPVPVKDPHATKYVDGTEDPTHISGVLGKGNLKGSKKATSFHYYPQTGDLTYSNSKYPPDYYTSDRHEVDLACDINDYGCEADVVDPPLILAIEELGRTYHGYGCKEDWAPNDGLAKEVQNMVAPLGYNTQLILDLGTGTGAWANEIADICPWSQVVGLDNSPMWLDETPNEAPNAWFLIEDINSEDYKEDEEIYDYVHGRGLSGSIQDWPGLIGKCYKALKPNGLVEFSGSDIGFSSFCIPNQLLCEWANLLIDTGEEMGMTFDVSSKLAEWLEAAGFIEVKVEEIAVLVGRDTKIGQLNLDRLCRGLFDLSARRFSNVLGWTLQEIEVYLAHVRNELLRNEKYITQYNKFYAV</sequence>
<dbReference type="InParanoid" id="A0A2T3B144"/>
<dbReference type="CDD" id="cd02440">
    <property type="entry name" value="AdoMet_MTases"/>
    <property type="match status" value="1"/>
</dbReference>
<accession>A0A2T3B144</accession>
<dbReference type="OrthoDB" id="2013972at2759"/>
<evidence type="ECO:0000256" key="1">
    <source>
        <dbReference type="SAM" id="MobiDB-lite"/>
    </source>
</evidence>
<evidence type="ECO:0000313" key="2">
    <source>
        <dbReference type="EMBL" id="PSS18282.1"/>
    </source>
</evidence>